<organism evidence="5">
    <name type="scientific">freshwater metagenome</name>
    <dbReference type="NCBI Taxonomy" id="449393"/>
    <lineage>
        <taxon>unclassified sequences</taxon>
        <taxon>metagenomes</taxon>
        <taxon>ecological metagenomes</taxon>
    </lineage>
</organism>
<dbReference type="PANTHER" id="PTHR34075">
    <property type="entry name" value="BLR3430 PROTEIN"/>
    <property type="match status" value="1"/>
</dbReference>
<sequence length="168" mass="18353">MSDALETQDPVTMLSTPIRLDYDFTAGVAQSRSLRGYAEGRFVGQRCPVCKKVYVPSRGSCPVDAVPTKEEVVLPNTATVTTFCVVNVPFAGQSIEIPYITASILLDGADITFMGLIQGIPADEVRMGLRVEAVWVPKEELGPTLASVKYFQPTGEPDREISTFREHL</sequence>
<dbReference type="EMBL" id="CAFABE010000148">
    <property type="protein sequence ID" value="CAB4834832.1"/>
    <property type="molecule type" value="Genomic_DNA"/>
</dbReference>
<reference evidence="5" key="1">
    <citation type="submission" date="2020-05" db="EMBL/GenBank/DDBJ databases">
        <authorList>
            <person name="Chiriac C."/>
            <person name="Salcher M."/>
            <person name="Ghai R."/>
            <person name="Kavagutti S V."/>
        </authorList>
    </citation>
    <scope>NUCLEOTIDE SEQUENCE</scope>
</reference>
<accession>A0A6J7R2J8</accession>
<dbReference type="InterPro" id="IPR052513">
    <property type="entry name" value="Thioester_dehydratase-like"/>
</dbReference>
<name>A0A6J7R2J8_9ZZZZ</name>
<feature type="domain" description="ChsH2 C-terminal OB-fold" evidence="1">
    <location>
        <begin position="71"/>
        <end position="136"/>
    </location>
</feature>
<dbReference type="EMBL" id="CAFBPM010000007">
    <property type="protein sequence ID" value="CAB5021172.1"/>
    <property type="molecule type" value="Genomic_DNA"/>
</dbReference>
<dbReference type="SUPFAM" id="SSF50249">
    <property type="entry name" value="Nucleic acid-binding proteins"/>
    <property type="match status" value="1"/>
</dbReference>
<dbReference type="InterPro" id="IPR012340">
    <property type="entry name" value="NA-bd_OB-fold"/>
</dbReference>
<evidence type="ECO:0000313" key="3">
    <source>
        <dbReference type="EMBL" id="CAB4834832.1"/>
    </source>
</evidence>
<dbReference type="Gene3D" id="6.10.30.10">
    <property type="match status" value="1"/>
</dbReference>
<dbReference type="InterPro" id="IPR002878">
    <property type="entry name" value="ChsH2_C"/>
</dbReference>
<dbReference type="EMBL" id="CAFBLT010000001">
    <property type="protein sequence ID" value="CAB4879299.1"/>
    <property type="molecule type" value="Genomic_DNA"/>
</dbReference>
<protein>
    <submittedName>
        <fullName evidence="5">Unannotated protein</fullName>
    </submittedName>
</protein>
<gene>
    <name evidence="3" type="ORF">UFOPK3164_01763</name>
    <name evidence="4" type="ORF">UFOPK3427_01370</name>
    <name evidence="5" type="ORF">UFOPK4112_00931</name>
</gene>
<dbReference type="Pfam" id="PF12172">
    <property type="entry name" value="zf-ChsH2"/>
    <property type="match status" value="1"/>
</dbReference>
<evidence type="ECO:0000313" key="4">
    <source>
        <dbReference type="EMBL" id="CAB4879299.1"/>
    </source>
</evidence>
<dbReference type="AlphaFoldDB" id="A0A6J7R2J8"/>
<proteinExistence type="predicted"/>
<dbReference type="Pfam" id="PF01796">
    <property type="entry name" value="OB_ChsH2_C"/>
    <property type="match status" value="1"/>
</dbReference>
<feature type="domain" description="ChsH2 rubredoxin-like zinc ribbon" evidence="2">
    <location>
        <begin position="38"/>
        <end position="63"/>
    </location>
</feature>
<evidence type="ECO:0000259" key="1">
    <source>
        <dbReference type="Pfam" id="PF01796"/>
    </source>
</evidence>
<evidence type="ECO:0000313" key="5">
    <source>
        <dbReference type="EMBL" id="CAB5021172.1"/>
    </source>
</evidence>
<evidence type="ECO:0000259" key="2">
    <source>
        <dbReference type="Pfam" id="PF12172"/>
    </source>
</evidence>
<dbReference type="InterPro" id="IPR022002">
    <property type="entry name" value="ChsH2_Znr"/>
</dbReference>
<dbReference type="PANTHER" id="PTHR34075:SF5">
    <property type="entry name" value="BLR3430 PROTEIN"/>
    <property type="match status" value="1"/>
</dbReference>